<evidence type="ECO:0000256" key="1">
    <source>
        <dbReference type="ARBA" id="ARBA00009437"/>
    </source>
</evidence>
<sequence>MNYLNERNCPMARLNYHHLYYFWQVARSPSLTEAADILHISQSALSAQIKQLEHSLNVTLFVRQGRKLILTDVGRRVLAYAQDIFNTGEELENFLQKGRATQVQHITLGIQSNLSRNFIESFIEPLLESEHVSFSLSSRGMTDLLNGLVNHELDLALTNRAILSESQETTWQNQLVARQAVAIIGPYGDKPNTAFPEGYRDKKWVVPGKNTDIRSSFESFCAAHQYQPEIKAEVDDMAMLRLLARDSGYLSVLPPVVVKDEIQAKLLQDYESIPQAFENFYAITVPRKFAAQSVIDLIQTAINQYANEES</sequence>
<comment type="similarity">
    <text evidence="1">Belongs to the LysR transcriptional regulatory family.</text>
</comment>
<dbReference type="InterPro" id="IPR036390">
    <property type="entry name" value="WH_DNA-bd_sf"/>
</dbReference>
<dbReference type="Pfam" id="PF03466">
    <property type="entry name" value="LysR_substrate"/>
    <property type="match status" value="1"/>
</dbReference>
<evidence type="ECO:0000256" key="3">
    <source>
        <dbReference type="ARBA" id="ARBA00023125"/>
    </source>
</evidence>
<dbReference type="InterPro" id="IPR005119">
    <property type="entry name" value="LysR_subst-bd"/>
</dbReference>
<dbReference type="EMBL" id="FLOB01000004">
    <property type="protein sequence ID" value="SBS32056.1"/>
    <property type="molecule type" value="Genomic_DNA"/>
</dbReference>
<dbReference type="PANTHER" id="PTHR30126">
    <property type="entry name" value="HTH-TYPE TRANSCRIPTIONAL REGULATOR"/>
    <property type="match status" value="1"/>
</dbReference>
<dbReference type="GO" id="GO:0000976">
    <property type="term" value="F:transcription cis-regulatory region binding"/>
    <property type="evidence" value="ECO:0007669"/>
    <property type="project" value="TreeGrafter"/>
</dbReference>
<dbReference type="RefSeq" id="WP_245659090.1">
    <property type="nucleotide sequence ID" value="NZ_FLOB01000004.1"/>
</dbReference>
<dbReference type="AlphaFoldDB" id="A0A1A8TFE1"/>
<dbReference type="SUPFAM" id="SSF53850">
    <property type="entry name" value="Periplasmic binding protein-like II"/>
    <property type="match status" value="1"/>
</dbReference>
<dbReference type="Gene3D" id="1.10.10.10">
    <property type="entry name" value="Winged helix-like DNA-binding domain superfamily/Winged helix DNA-binding domain"/>
    <property type="match status" value="1"/>
</dbReference>
<dbReference type="PANTHER" id="PTHR30126:SF98">
    <property type="entry name" value="HTH-TYPE TRANSCRIPTIONAL ACTIVATOR BAUR"/>
    <property type="match status" value="1"/>
</dbReference>
<dbReference type="FunFam" id="1.10.10.10:FF:000001">
    <property type="entry name" value="LysR family transcriptional regulator"/>
    <property type="match status" value="1"/>
</dbReference>
<feature type="domain" description="HTH lysR-type" evidence="5">
    <location>
        <begin position="14"/>
        <end position="71"/>
    </location>
</feature>
<evidence type="ECO:0000313" key="6">
    <source>
        <dbReference type="EMBL" id="SBS32056.1"/>
    </source>
</evidence>
<keyword evidence="3" id="KW-0238">DNA-binding</keyword>
<dbReference type="Gene3D" id="3.40.190.290">
    <property type="match status" value="1"/>
</dbReference>
<dbReference type="Pfam" id="PF00126">
    <property type="entry name" value="HTH_1"/>
    <property type="match status" value="1"/>
</dbReference>
<evidence type="ECO:0000256" key="4">
    <source>
        <dbReference type="ARBA" id="ARBA00023163"/>
    </source>
</evidence>
<gene>
    <name evidence="6" type="primary">nhaR_2</name>
    <name evidence="6" type="ORF">MSP8886_02325</name>
</gene>
<keyword evidence="4" id="KW-0804">Transcription</keyword>
<keyword evidence="2" id="KW-0805">Transcription regulation</keyword>
<evidence type="ECO:0000256" key="2">
    <source>
        <dbReference type="ARBA" id="ARBA00023015"/>
    </source>
</evidence>
<dbReference type="InterPro" id="IPR036388">
    <property type="entry name" value="WH-like_DNA-bd_sf"/>
</dbReference>
<dbReference type="STRING" id="1792290.MSP8886_02325"/>
<keyword evidence="7" id="KW-1185">Reference proteome</keyword>
<dbReference type="GO" id="GO:0003700">
    <property type="term" value="F:DNA-binding transcription factor activity"/>
    <property type="evidence" value="ECO:0007669"/>
    <property type="project" value="InterPro"/>
</dbReference>
<dbReference type="PRINTS" id="PR00039">
    <property type="entry name" value="HTHLYSR"/>
</dbReference>
<dbReference type="SUPFAM" id="SSF46785">
    <property type="entry name" value="Winged helix' DNA-binding domain"/>
    <property type="match status" value="1"/>
</dbReference>
<evidence type="ECO:0000313" key="7">
    <source>
        <dbReference type="Proteomes" id="UP000092544"/>
    </source>
</evidence>
<name>A0A1A8TFE1_9GAMM</name>
<protein>
    <submittedName>
        <fullName evidence="6">Transcriptional activator protein NhaR</fullName>
    </submittedName>
</protein>
<reference evidence="6 7" key="1">
    <citation type="submission" date="2016-06" db="EMBL/GenBank/DDBJ databases">
        <authorList>
            <person name="Kjaerup R.B."/>
            <person name="Dalgaard T.S."/>
            <person name="Juul-Madsen H.R."/>
        </authorList>
    </citation>
    <scope>NUCLEOTIDE SEQUENCE [LARGE SCALE GENOMIC DNA]</scope>
    <source>
        <strain evidence="6 7">CECT 8886</strain>
    </source>
</reference>
<accession>A0A1A8TFE1</accession>
<dbReference type="InterPro" id="IPR000847">
    <property type="entry name" value="LysR_HTH_N"/>
</dbReference>
<proteinExistence type="inferred from homology"/>
<dbReference type="PROSITE" id="PS50931">
    <property type="entry name" value="HTH_LYSR"/>
    <property type="match status" value="1"/>
</dbReference>
<organism evidence="6 7">
    <name type="scientific">Marinomonas spartinae</name>
    <dbReference type="NCBI Taxonomy" id="1792290"/>
    <lineage>
        <taxon>Bacteria</taxon>
        <taxon>Pseudomonadati</taxon>
        <taxon>Pseudomonadota</taxon>
        <taxon>Gammaproteobacteria</taxon>
        <taxon>Oceanospirillales</taxon>
        <taxon>Oceanospirillaceae</taxon>
        <taxon>Marinomonas</taxon>
    </lineage>
</organism>
<evidence type="ECO:0000259" key="5">
    <source>
        <dbReference type="PROSITE" id="PS50931"/>
    </source>
</evidence>
<dbReference type="Proteomes" id="UP000092544">
    <property type="component" value="Unassembled WGS sequence"/>
</dbReference>